<reference evidence="4" key="2">
    <citation type="submission" date="2012-06" db="EMBL/GenBank/DDBJ databases">
        <title>Annotation of the Genome Sequence of Fusarium oxysporum Fo47.</title>
        <authorList>
            <consortium name="The Broad Institute Genomics Platform"/>
            <person name="Ma L.-J."/>
            <person name="Corby-Kistler H."/>
            <person name="Broz K."/>
            <person name="Gale L.R."/>
            <person name="Jonkers W."/>
            <person name="O'Donnell K."/>
            <person name="Ploetz R."/>
            <person name="Steinberg C."/>
            <person name="Schwartz D.C."/>
            <person name="VanEtten H."/>
            <person name="Zhou S."/>
            <person name="Young S.K."/>
            <person name="Zeng Q."/>
            <person name="Gargeya S."/>
            <person name="Fitzgerald M."/>
            <person name="Abouelleil A."/>
            <person name="Alvarado L."/>
            <person name="Chapman S.B."/>
            <person name="Gainer-Dewar J."/>
            <person name="Goldberg J."/>
            <person name="Griggs A."/>
            <person name="Gujja S."/>
            <person name="Hansen M."/>
            <person name="Howarth C."/>
            <person name="Imamovic A."/>
            <person name="Ireland A."/>
            <person name="Larimer J."/>
            <person name="McCowan C."/>
            <person name="Murphy C."/>
            <person name="Pearson M."/>
            <person name="Poon T.W."/>
            <person name="Priest M."/>
            <person name="Roberts A."/>
            <person name="Saif S."/>
            <person name="Shea T."/>
            <person name="Sykes S."/>
            <person name="Wortman J."/>
            <person name="Nusbaum C."/>
            <person name="Birren B."/>
        </authorList>
    </citation>
    <scope>NUCLEOTIDE SEQUENCE</scope>
    <source>
        <strain evidence="4">Fo47</strain>
    </source>
</reference>
<dbReference type="CDD" id="cd08249">
    <property type="entry name" value="enoyl_reductase_like"/>
    <property type="match status" value="1"/>
</dbReference>
<dbReference type="SUPFAM" id="SSF51735">
    <property type="entry name" value="NAD(P)-binding Rossmann-fold domains"/>
    <property type="match status" value="1"/>
</dbReference>
<dbReference type="PANTHER" id="PTHR45348">
    <property type="entry name" value="HYPOTHETICAL OXIDOREDUCTASE (EUROFUNG)"/>
    <property type="match status" value="1"/>
</dbReference>
<accession>W9JG35</accession>
<keyword evidence="2" id="KW-0560">Oxidoreductase</keyword>
<dbReference type="InterPro" id="IPR011032">
    <property type="entry name" value="GroES-like_sf"/>
</dbReference>
<dbReference type="Gene3D" id="3.40.50.720">
    <property type="entry name" value="NAD(P)-binding Rossmann-like Domain"/>
    <property type="match status" value="1"/>
</dbReference>
<dbReference type="SMART" id="SM00829">
    <property type="entry name" value="PKS_ER"/>
    <property type="match status" value="1"/>
</dbReference>
<dbReference type="Gene3D" id="3.90.180.10">
    <property type="entry name" value="Medium-chain alcohol dehydrogenases, catalytic domain"/>
    <property type="match status" value="1"/>
</dbReference>
<reference evidence="4" key="1">
    <citation type="submission" date="2011-06" db="EMBL/GenBank/DDBJ databases">
        <title>The Genome Sequence of Fusarium oxysporum Fo47.</title>
        <authorList>
            <consortium name="The Broad Institute Genome Sequencing Platform"/>
            <person name="Ma L.-J."/>
            <person name="Gale L.R."/>
            <person name="Schwartz D.C."/>
            <person name="Zhou S."/>
            <person name="Corby-Kistler H."/>
            <person name="Young S.K."/>
            <person name="Zeng Q."/>
            <person name="Gargeya S."/>
            <person name="Fitzgerald M."/>
            <person name="Haas B."/>
            <person name="Abouelleil A."/>
            <person name="Alvarado L."/>
            <person name="Arachchi H.M."/>
            <person name="Berlin A."/>
            <person name="Brown A."/>
            <person name="Chapman S.B."/>
            <person name="Chen Z."/>
            <person name="Dunbar C."/>
            <person name="Freedman E."/>
            <person name="Gearin G."/>
            <person name="Gellesch M."/>
            <person name="Goldberg J."/>
            <person name="Griggs A."/>
            <person name="Gujja S."/>
            <person name="Heiman D."/>
            <person name="Howarth C."/>
            <person name="Larson L."/>
            <person name="Lui A."/>
            <person name="MacDonald P.J.P."/>
            <person name="Mehta T."/>
            <person name="Montmayeur A."/>
            <person name="Murphy C."/>
            <person name="Neiman D."/>
            <person name="Pearson M."/>
            <person name="Priest M."/>
            <person name="Roberts A."/>
            <person name="Saif S."/>
            <person name="Shea T."/>
            <person name="Shenoy N."/>
            <person name="Sisk P."/>
            <person name="Stolte C."/>
            <person name="Sykes S."/>
            <person name="Wortman J."/>
            <person name="Nusbaum C."/>
            <person name="Birren B."/>
        </authorList>
    </citation>
    <scope>NUCLEOTIDE SEQUENCE [LARGE SCALE GENOMIC DNA]</scope>
    <source>
        <strain evidence="4">Fo47</strain>
    </source>
</reference>
<dbReference type="InterPro" id="IPR047122">
    <property type="entry name" value="Trans-enoyl_RdTase-like"/>
</dbReference>
<protein>
    <recommendedName>
        <fullName evidence="3">Enoyl reductase (ER) domain-containing protein</fullName>
    </recommendedName>
</protein>
<evidence type="ECO:0000256" key="1">
    <source>
        <dbReference type="ARBA" id="ARBA00008072"/>
    </source>
</evidence>
<comment type="similarity">
    <text evidence="1">Belongs to the zinc-containing alcohol dehydrogenase family.</text>
</comment>
<dbReference type="InterPro" id="IPR013154">
    <property type="entry name" value="ADH-like_N"/>
</dbReference>
<feature type="domain" description="Enoyl reductase (ER)" evidence="3">
    <location>
        <begin position="2"/>
        <end position="312"/>
    </location>
</feature>
<dbReference type="PANTHER" id="PTHR45348:SF5">
    <property type="entry name" value="OXIDOREDUCTASE, PUTATIVE (AFU_ORTHOLOGUE AFUA_8G01420)-RELATED"/>
    <property type="match status" value="1"/>
</dbReference>
<dbReference type="EMBL" id="JH717920">
    <property type="protein sequence ID" value="EWZ28640.1"/>
    <property type="molecule type" value="Genomic_DNA"/>
</dbReference>
<proteinExistence type="inferred from homology"/>
<dbReference type="AlphaFoldDB" id="W9JG35"/>
<dbReference type="SUPFAM" id="SSF50129">
    <property type="entry name" value="GroES-like"/>
    <property type="match status" value="1"/>
</dbReference>
<dbReference type="GO" id="GO:0016651">
    <property type="term" value="F:oxidoreductase activity, acting on NAD(P)H"/>
    <property type="evidence" value="ECO:0007669"/>
    <property type="project" value="InterPro"/>
</dbReference>
<dbReference type="HOGENOM" id="CLU_026673_16_0_1"/>
<dbReference type="Pfam" id="PF08240">
    <property type="entry name" value="ADH_N"/>
    <property type="match status" value="1"/>
</dbReference>
<organism evidence="4">
    <name type="scientific">Fusarium oxysporum Fo47</name>
    <dbReference type="NCBI Taxonomy" id="660027"/>
    <lineage>
        <taxon>Eukaryota</taxon>
        <taxon>Fungi</taxon>
        <taxon>Dikarya</taxon>
        <taxon>Ascomycota</taxon>
        <taxon>Pezizomycotina</taxon>
        <taxon>Sordariomycetes</taxon>
        <taxon>Hypocreomycetidae</taxon>
        <taxon>Hypocreales</taxon>
        <taxon>Nectriaceae</taxon>
        <taxon>Fusarium</taxon>
        <taxon>Fusarium oxysporum species complex</taxon>
    </lineage>
</organism>
<dbReference type="Proteomes" id="UP000030766">
    <property type="component" value="Unassembled WGS sequence"/>
</dbReference>
<dbReference type="InterPro" id="IPR020843">
    <property type="entry name" value="ER"/>
</dbReference>
<sequence length="322" mass="34722">MPEPNGDQVLIKVVVSGSNPKDWKVPEYHGITTNSGDDIAGIVTKVGFNVTEFKPGDRVAALHEVFKPHGSYAEYAIAWAYTTFHIPKETTFEEAAAIPLTAMTAALSLYQRLGLPQPWQPAQEPMPLIIYGAASAVGAYAVQLAKQSNIHPLITVAGRALDYVESLIDRTKGDTIIDYRAGDDAVVEGLKKALGNNPAMYALDAVSDNGSYVNIGKVLGHGAKITFVLPGKEYPGIPENVEQTVTSVGIVHEDNLASQNFAFVYFRLFGRGLQEGWLKPQRQEIVPGGLAGIQPALDKLKAGKASGVKYVFRISDTEGIEK</sequence>
<name>W9JG35_FUSOX</name>
<evidence type="ECO:0000256" key="2">
    <source>
        <dbReference type="ARBA" id="ARBA00023002"/>
    </source>
</evidence>
<dbReference type="VEuPathDB" id="FungiDB:FOZG_17645"/>
<dbReference type="InterPro" id="IPR036291">
    <property type="entry name" value="NAD(P)-bd_dom_sf"/>
</dbReference>
<gene>
    <name evidence="4" type="ORF">FOZG_17645</name>
</gene>
<evidence type="ECO:0000313" key="4">
    <source>
        <dbReference type="EMBL" id="EWZ28640.1"/>
    </source>
</evidence>
<evidence type="ECO:0000259" key="3">
    <source>
        <dbReference type="SMART" id="SM00829"/>
    </source>
</evidence>